<evidence type="ECO:0000313" key="3">
    <source>
        <dbReference type="Proteomes" id="UP000186559"/>
    </source>
</evidence>
<evidence type="ECO:0000313" key="2">
    <source>
        <dbReference type="EMBL" id="APX21864.1"/>
    </source>
</evidence>
<dbReference type="KEGG" id="tpro:Ga0080559_TMP1068"/>
<keyword evidence="1" id="KW-0472">Membrane</keyword>
<gene>
    <name evidence="2" type="ORF">Ga0080559_TMP1068</name>
</gene>
<protein>
    <recommendedName>
        <fullName evidence="4">Flp pilus assembly protein, pilin Flp</fullName>
    </recommendedName>
</protein>
<dbReference type="Proteomes" id="UP000186559">
    <property type="component" value="Chromosome"/>
</dbReference>
<keyword evidence="1" id="KW-0812">Transmembrane</keyword>
<dbReference type="OrthoDB" id="5525128at2"/>
<dbReference type="EMBL" id="CP014796">
    <property type="protein sequence ID" value="APX21864.1"/>
    <property type="molecule type" value="Genomic_DNA"/>
</dbReference>
<keyword evidence="3" id="KW-1185">Reference proteome</keyword>
<keyword evidence="1" id="KW-1133">Transmembrane helix</keyword>
<accession>A0A1U7D135</accession>
<organism evidence="2 3">
    <name type="scientific">Salipiger profundus</name>
    <dbReference type="NCBI Taxonomy" id="1229727"/>
    <lineage>
        <taxon>Bacteria</taxon>
        <taxon>Pseudomonadati</taxon>
        <taxon>Pseudomonadota</taxon>
        <taxon>Alphaproteobacteria</taxon>
        <taxon>Rhodobacterales</taxon>
        <taxon>Roseobacteraceae</taxon>
        <taxon>Salipiger</taxon>
    </lineage>
</organism>
<reference evidence="2 3" key="1">
    <citation type="submission" date="2016-03" db="EMBL/GenBank/DDBJ databases">
        <title>Deep-sea bacteria in the southern Pacific.</title>
        <authorList>
            <person name="Tang K."/>
        </authorList>
    </citation>
    <scope>NUCLEOTIDE SEQUENCE [LARGE SCALE GENOMIC DNA]</scope>
    <source>
        <strain evidence="2 3">JLT2016</strain>
    </source>
</reference>
<dbReference type="AlphaFoldDB" id="A0A1U7D135"/>
<dbReference type="RefSeq" id="WP_076622409.1">
    <property type="nucleotide sequence ID" value="NZ_BMEW01000003.1"/>
</dbReference>
<evidence type="ECO:0008006" key="4">
    <source>
        <dbReference type="Google" id="ProtNLM"/>
    </source>
</evidence>
<feature type="transmembrane region" description="Helical" evidence="1">
    <location>
        <begin position="20"/>
        <end position="38"/>
    </location>
</feature>
<name>A0A1U7D135_9RHOB</name>
<proteinExistence type="predicted"/>
<dbReference type="STRING" id="1229727.Ga0080559_TMP1068"/>
<evidence type="ECO:0000256" key="1">
    <source>
        <dbReference type="SAM" id="Phobius"/>
    </source>
</evidence>
<sequence length="65" mass="7170">MRHFARTFARDETGAVTVDWVILTASMVFMAAISFYVIRDNSSAMEDATGGALAREQARLYPAPD</sequence>